<evidence type="ECO:0000313" key="8">
    <source>
        <dbReference type="Proteomes" id="UP000182977"/>
    </source>
</evidence>
<gene>
    <name evidence="7" type="ORF">SAMN04488563_0292</name>
</gene>
<feature type="domain" description="SsuA/THI5-like" evidence="6">
    <location>
        <begin position="69"/>
        <end position="266"/>
    </location>
</feature>
<feature type="region of interest" description="Disordered" evidence="4">
    <location>
        <begin position="29"/>
        <end position="50"/>
    </location>
</feature>
<organism evidence="7 8">
    <name type="scientific">Jiangella alkaliphila</name>
    <dbReference type="NCBI Taxonomy" id="419479"/>
    <lineage>
        <taxon>Bacteria</taxon>
        <taxon>Bacillati</taxon>
        <taxon>Actinomycetota</taxon>
        <taxon>Actinomycetes</taxon>
        <taxon>Jiangellales</taxon>
        <taxon>Jiangellaceae</taxon>
        <taxon>Jiangella</taxon>
    </lineage>
</organism>
<proteinExistence type="inferred from homology"/>
<evidence type="ECO:0000256" key="2">
    <source>
        <dbReference type="ARBA" id="ARBA00010742"/>
    </source>
</evidence>
<evidence type="ECO:0000256" key="5">
    <source>
        <dbReference type="SAM" id="SignalP"/>
    </source>
</evidence>
<evidence type="ECO:0000256" key="4">
    <source>
        <dbReference type="SAM" id="MobiDB-lite"/>
    </source>
</evidence>
<dbReference type="PROSITE" id="PS51257">
    <property type="entry name" value="PROKAR_LIPOPROTEIN"/>
    <property type="match status" value="1"/>
</dbReference>
<evidence type="ECO:0000259" key="6">
    <source>
        <dbReference type="Pfam" id="PF09084"/>
    </source>
</evidence>
<dbReference type="EMBL" id="LT629791">
    <property type="protein sequence ID" value="SDU14577.1"/>
    <property type="molecule type" value="Genomic_DNA"/>
</dbReference>
<feature type="compositionally biased region" description="Acidic residues" evidence="4">
    <location>
        <begin position="40"/>
        <end position="50"/>
    </location>
</feature>
<evidence type="ECO:0000256" key="1">
    <source>
        <dbReference type="ARBA" id="ARBA00004418"/>
    </source>
</evidence>
<protein>
    <submittedName>
        <fullName evidence="7">NitT/TauT family transport system substrate-binding protein</fullName>
    </submittedName>
</protein>
<dbReference type="SUPFAM" id="SSF53850">
    <property type="entry name" value="Periplasmic binding protein-like II"/>
    <property type="match status" value="1"/>
</dbReference>
<evidence type="ECO:0000313" key="7">
    <source>
        <dbReference type="EMBL" id="SDU14577.1"/>
    </source>
</evidence>
<comment type="similarity">
    <text evidence="2">Belongs to the bacterial solute-binding protein SsuA/TauA family.</text>
</comment>
<dbReference type="STRING" id="419479.SAMN04488563_0292"/>
<comment type="subcellular location">
    <subcellularLocation>
        <location evidence="1">Periplasm</location>
    </subcellularLocation>
</comment>
<keyword evidence="8" id="KW-1185">Reference proteome</keyword>
<dbReference type="Pfam" id="PF09084">
    <property type="entry name" value="NMT1"/>
    <property type="match status" value="1"/>
</dbReference>
<reference evidence="8" key="1">
    <citation type="submission" date="2016-10" db="EMBL/GenBank/DDBJ databases">
        <authorList>
            <person name="Varghese N."/>
            <person name="Submissions S."/>
        </authorList>
    </citation>
    <scope>NUCLEOTIDE SEQUENCE [LARGE SCALE GENOMIC DNA]</scope>
    <source>
        <strain evidence="8">DSM 45079</strain>
    </source>
</reference>
<dbReference type="Proteomes" id="UP000182977">
    <property type="component" value="Chromosome I"/>
</dbReference>
<dbReference type="AlphaFoldDB" id="A0A1H2G4S4"/>
<dbReference type="GO" id="GO:0042597">
    <property type="term" value="C:periplasmic space"/>
    <property type="evidence" value="ECO:0007669"/>
    <property type="project" value="UniProtKB-SubCell"/>
</dbReference>
<feature type="signal peptide" evidence="5">
    <location>
        <begin position="1"/>
        <end position="21"/>
    </location>
</feature>
<name>A0A1H2G4S4_9ACTN</name>
<dbReference type="PANTHER" id="PTHR30024:SF47">
    <property type="entry name" value="TAURINE-BINDING PERIPLASMIC PROTEIN"/>
    <property type="match status" value="1"/>
</dbReference>
<accession>A0A1H2G4S4</accession>
<dbReference type="Gene3D" id="3.40.190.10">
    <property type="entry name" value="Periplasmic binding protein-like II"/>
    <property type="match status" value="2"/>
</dbReference>
<dbReference type="InterPro" id="IPR015168">
    <property type="entry name" value="SsuA/THI5"/>
</dbReference>
<dbReference type="PANTHER" id="PTHR30024">
    <property type="entry name" value="ALIPHATIC SULFONATES-BINDING PROTEIN-RELATED"/>
    <property type="match status" value="1"/>
</dbReference>
<feature type="chain" id="PRO_5009274524" evidence="5">
    <location>
        <begin position="22"/>
        <end position="363"/>
    </location>
</feature>
<evidence type="ECO:0000256" key="3">
    <source>
        <dbReference type="ARBA" id="ARBA00022729"/>
    </source>
</evidence>
<dbReference type="RefSeq" id="WP_052763189.1">
    <property type="nucleotide sequence ID" value="NZ_LBMC01000083.1"/>
</dbReference>
<sequence>MRRSVVLPAAMIAGTAMITLAACTDVPSTAGDDGPVEAAELGDGEPGDAEDTEITVAIPFPDITMYSMYVIGTELGFYEDEGLSVEVITADNVNAAVSSGSADIGVESAGAVIEAVRGGVGVMPLAGHFCRQNFDFAVQPGVTSVDQLTGTDVVLAGTTGDPAEFQRQRVLSEEGWDLDGVDVDVVYPGPDSATWREFFLTDRVSLIPFYGDDRPALDEYGANIVIEALRPWANDLHVAGAGWLEENPNSAVRFLRATMKAVEHIVAPGVGEVPENKDEILDIYAANDFEVEDLRAQDHPWVLDAHLACPNLYFDQEAWDTTIETQELEPLPFEDHVDLAYLHRAQELLGLDDAMPAGELTYP</sequence>
<keyword evidence="3 5" id="KW-0732">Signal</keyword>